<accession>A0AAE3SVK9</accession>
<proteinExistence type="predicted"/>
<evidence type="ECO:0000259" key="3">
    <source>
        <dbReference type="PROSITE" id="PS51186"/>
    </source>
</evidence>
<keyword evidence="5" id="KW-1185">Reference proteome</keyword>
<dbReference type="InterPro" id="IPR050832">
    <property type="entry name" value="Bact_Acetyltransf"/>
</dbReference>
<feature type="domain" description="N-acetyltransferase" evidence="3">
    <location>
        <begin position="2"/>
        <end position="149"/>
    </location>
</feature>
<evidence type="ECO:0000313" key="5">
    <source>
        <dbReference type="Proteomes" id="UP001208771"/>
    </source>
</evidence>
<evidence type="ECO:0000256" key="2">
    <source>
        <dbReference type="ARBA" id="ARBA00023315"/>
    </source>
</evidence>
<dbReference type="EMBL" id="JANFPI010000002">
    <property type="protein sequence ID" value="MCX8996490.1"/>
    <property type="molecule type" value="Genomic_DNA"/>
</dbReference>
<dbReference type="PANTHER" id="PTHR43877">
    <property type="entry name" value="AMINOALKYLPHOSPHONATE N-ACETYLTRANSFERASE-RELATED-RELATED"/>
    <property type="match status" value="1"/>
</dbReference>
<dbReference type="InterPro" id="IPR000182">
    <property type="entry name" value="GNAT_dom"/>
</dbReference>
<dbReference type="PROSITE" id="PS51186">
    <property type="entry name" value="GNAT"/>
    <property type="match status" value="1"/>
</dbReference>
<sequence>MPDIVKAAASDRTAVEALVEASYSHYIARIGARPGPMLDDYASSIARGHVNLLRGDGGIEGVLVLIPEEDCLLLDNIAVSPAAQGKGYGRLLMDHAEAEARRLGFRRIRLYTHELMTENQAIYARRGYVETHRQEQKGLKRVFMEKALD</sequence>
<dbReference type="PANTHER" id="PTHR43877:SF2">
    <property type="entry name" value="AMINOALKYLPHOSPHONATE N-ACETYLTRANSFERASE-RELATED"/>
    <property type="match status" value="1"/>
</dbReference>
<dbReference type="AlphaFoldDB" id="A0AAE3SVK9"/>
<evidence type="ECO:0000313" key="4">
    <source>
        <dbReference type="EMBL" id="MCX8996490.1"/>
    </source>
</evidence>
<dbReference type="CDD" id="cd04301">
    <property type="entry name" value="NAT_SF"/>
    <property type="match status" value="1"/>
</dbReference>
<evidence type="ECO:0000256" key="1">
    <source>
        <dbReference type="ARBA" id="ARBA00022679"/>
    </source>
</evidence>
<dbReference type="SUPFAM" id="SSF55729">
    <property type="entry name" value="Acyl-CoA N-acyltransferases (Nat)"/>
    <property type="match status" value="1"/>
</dbReference>
<comment type="caution">
    <text evidence="4">The sequence shown here is derived from an EMBL/GenBank/DDBJ whole genome shotgun (WGS) entry which is preliminary data.</text>
</comment>
<organism evidence="4 5">
    <name type="scientific">Ectorhizobium quercum</name>
    <dbReference type="NCBI Taxonomy" id="2965071"/>
    <lineage>
        <taxon>Bacteria</taxon>
        <taxon>Pseudomonadati</taxon>
        <taxon>Pseudomonadota</taxon>
        <taxon>Alphaproteobacteria</taxon>
        <taxon>Hyphomicrobiales</taxon>
        <taxon>Rhizobiaceae</taxon>
        <taxon>Ectorhizobium</taxon>
    </lineage>
</organism>
<dbReference type="Gene3D" id="3.40.630.30">
    <property type="match status" value="1"/>
</dbReference>
<dbReference type="InterPro" id="IPR016181">
    <property type="entry name" value="Acyl_CoA_acyltransferase"/>
</dbReference>
<dbReference type="GO" id="GO:0016747">
    <property type="term" value="F:acyltransferase activity, transferring groups other than amino-acyl groups"/>
    <property type="evidence" value="ECO:0007669"/>
    <property type="project" value="InterPro"/>
</dbReference>
<name>A0AAE3SVK9_9HYPH</name>
<keyword evidence="1" id="KW-0808">Transferase</keyword>
<keyword evidence="2" id="KW-0012">Acyltransferase</keyword>
<dbReference type="Proteomes" id="UP001208771">
    <property type="component" value="Unassembled WGS sequence"/>
</dbReference>
<gene>
    <name evidence="4" type="ORF">NOF55_05160</name>
</gene>
<dbReference type="RefSeq" id="WP_306410279.1">
    <property type="nucleotide sequence ID" value="NZ_JANFPI010000002.1"/>
</dbReference>
<dbReference type="Pfam" id="PF00583">
    <property type="entry name" value="Acetyltransf_1"/>
    <property type="match status" value="1"/>
</dbReference>
<protein>
    <submittedName>
        <fullName evidence="4">GNAT family N-acetyltransferase</fullName>
    </submittedName>
</protein>
<reference evidence="4" key="1">
    <citation type="submission" date="2022-07" db="EMBL/GenBank/DDBJ databases">
        <title>Ectorhizobium quercum gen.nov., sp. nov.</title>
        <authorList>
            <person name="Ma T."/>
            <person name="Li Y."/>
        </authorList>
    </citation>
    <scope>NUCLEOTIDE SEQUENCE</scope>
    <source>
        <strain evidence="4">BDR2-2</strain>
    </source>
</reference>